<gene>
    <name evidence="8" type="ORF">FHS09_002707</name>
</gene>
<dbReference type="InterPro" id="IPR002173">
    <property type="entry name" value="Carboh/pur_kinase_PfkB_CS"/>
</dbReference>
<dbReference type="InterPro" id="IPR017583">
    <property type="entry name" value="Tagatose/fructose_Pkinase"/>
</dbReference>
<dbReference type="Pfam" id="PF00294">
    <property type="entry name" value="PfkB"/>
    <property type="match status" value="1"/>
</dbReference>
<evidence type="ECO:0000256" key="1">
    <source>
        <dbReference type="ARBA" id="ARBA00010688"/>
    </source>
</evidence>
<dbReference type="AlphaFoldDB" id="A0A7W4WCR8"/>
<dbReference type="InterPro" id="IPR029056">
    <property type="entry name" value="Ribokinase-like"/>
</dbReference>
<evidence type="ECO:0000256" key="2">
    <source>
        <dbReference type="ARBA" id="ARBA00022679"/>
    </source>
</evidence>
<dbReference type="PIRSF" id="PIRSF000535">
    <property type="entry name" value="1PFK/6PFK/LacC"/>
    <property type="match status" value="1"/>
</dbReference>
<name>A0A7W4WCR8_9GAMM</name>
<evidence type="ECO:0000313" key="9">
    <source>
        <dbReference type="Proteomes" id="UP000535937"/>
    </source>
</evidence>
<dbReference type="GO" id="GO:0005829">
    <property type="term" value="C:cytosol"/>
    <property type="evidence" value="ECO:0007669"/>
    <property type="project" value="TreeGrafter"/>
</dbReference>
<comment type="similarity">
    <text evidence="1 6">Belongs to the carbohydrate kinase PfkB family.</text>
</comment>
<keyword evidence="5" id="KW-0067">ATP-binding</keyword>
<dbReference type="Proteomes" id="UP000535937">
    <property type="component" value="Unassembled WGS sequence"/>
</dbReference>
<dbReference type="EMBL" id="JACHWZ010000012">
    <property type="protein sequence ID" value="MBB3061864.1"/>
    <property type="molecule type" value="Genomic_DNA"/>
</dbReference>
<keyword evidence="4 8" id="KW-0418">Kinase</keyword>
<sequence length="311" mass="33708">MIWTLTMNPALDVAFTVPELKIHSKLRCKKVRTTPGGGGINCSRAIVNLGGESAALFCSGGDVDGSMEHRLKALGVKTVRVNIEGDTRLSLLVNPEEEEGEYRFILPGPELSEKEWRSALEKLEKVLEKDVLLMASGSLPPGVPEDFYARVAAVANRRGARLFLDGPSAAVRKALAEEQLFAIKPNAKEWGRIRDCGTSRRNLIEEAETAVRKERRVEIILLSLGSEGAVCVTRDGSEYMESPPVDLVDTTGAGDSMFGAFALAIDRGKPLKEAARYAVAAGAATVERYGSELCTAEGVDKMLDKMRAQNK</sequence>
<dbReference type="Gene3D" id="3.40.1190.20">
    <property type="match status" value="1"/>
</dbReference>
<evidence type="ECO:0000259" key="7">
    <source>
        <dbReference type="Pfam" id="PF00294"/>
    </source>
</evidence>
<dbReference type="RefSeq" id="WP_183460657.1">
    <property type="nucleotide sequence ID" value="NZ_JACHWZ010000012.1"/>
</dbReference>
<dbReference type="NCBIfam" id="TIGR03168">
    <property type="entry name" value="1-PFK"/>
    <property type="match status" value="1"/>
</dbReference>
<comment type="caution">
    <text evidence="8">The sequence shown here is derived from an EMBL/GenBank/DDBJ whole genome shotgun (WGS) entry which is preliminary data.</text>
</comment>
<evidence type="ECO:0000256" key="4">
    <source>
        <dbReference type="ARBA" id="ARBA00022777"/>
    </source>
</evidence>
<protein>
    <recommendedName>
        <fullName evidence="6">Phosphofructokinase</fullName>
    </recommendedName>
</protein>
<reference evidence="8 9" key="1">
    <citation type="submission" date="2020-08" db="EMBL/GenBank/DDBJ databases">
        <title>Genomic Encyclopedia of Type Strains, Phase III (KMG-III): the genomes of soil and plant-associated and newly described type strains.</title>
        <authorList>
            <person name="Whitman W."/>
        </authorList>
    </citation>
    <scope>NUCLEOTIDE SEQUENCE [LARGE SCALE GENOMIC DNA]</scope>
    <source>
        <strain evidence="8 9">CECT 8799</strain>
    </source>
</reference>
<dbReference type="CDD" id="cd01164">
    <property type="entry name" value="FruK_PfkB_like"/>
    <property type="match status" value="1"/>
</dbReference>
<evidence type="ECO:0000313" key="8">
    <source>
        <dbReference type="EMBL" id="MBB3061864.1"/>
    </source>
</evidence>
<evidence type="ECO:0000256" key="6">
    <source>
        <dbReference type="PIRNR" id="PIRNR000535"/>
    </source>
</evidence>
<dbReference type="GO" id="GO:0005524">
    <property type="term" value="F:ATP binding"/>
    <property type="evidence" value="ECO:0007669"/>
    <property type="project" value="UniProtKB-KW"/>
</dbReference>
<feature type="domain" description="Carbohydrate kinase PfkB" evidence="7">
    <location>
        <begin position="13"/>
        <end position="294"/>
    </location>
</feature>
<dbReference type="PROSITE" id="PS00584">
    <property type="entry name" value="PFKB_KINASES_2"/>
    <property type="match status" value="1"/>
</dbReference>
<evidence type="ECO:0000256" key="3">
    <source>
        <dbReference type="ARBA" id="ARBA00022741"/>
    </source>
</evidence>
<dbReference type="PROSITE" id="PS00583">
    <property type="entry name" value="PFKB_KINASES_1"/>
    <property type="match status" value="1"/>
</dbReference>
<keyword evidence="2 6" id="KW-0808">Transferase</keyword>
<dbReference type="InterPro" id="IPR011611">
    <property type="entry name" value="PfkB_dom"/>
</dbReference>
<evidence type="ECO:0000256" key="5">
    <source>
        <dbReference type="ARBA" id="ARBA00022840"/>
    </source>
</evidence>
<dbReference type="PANTHER" id="PTHR46566">
    <property type="entry name" value="1-PHOSPHOFRUCTOKINASE-RELATED"/>
    <property type="match status" value="1"/>
</dbReference>
<dbReference type="SUPFAM" id="SSF53613">
    <property type="entry name" value="Ribokinase-like"/>
    <property type="match status" value="1"/>
</dbReference>
<organism evidence="8 9">
    <name type="scientific">Microbulbifer rhizosphaerae</name>
    <dbReference type="NCBI Taxonomy" id="1562603"/>
    <lineage>
        <taxon>Bacteria</taxon>
        <taxon>Pseudomonadati</taxon>
        <taxon>Pseudomonadota</taxon>
        <taxon>Gammaproteobacteria</taxon>
        <taxon>Cellvibrionales</taxon>
        <taxon>Microbulbiferaceae</taxon>
        <taxon>Microbulbifer</taxon>
    </lineage>
</organism>
<proteinExistence type="inferred from homology"/>
<dbReference type="GO" id="GO:0003872">
    <property type="term" value="F:6-phosphofructokinase activity"/>
    <property type="evidence" value="ECO:0007669"/>
    <property type="project" value="TreeGrafter"/>
</dbReference>
<keyword evidence="3" id="KW-0547">Nucleotide-binding</keyword>
<dbReference type="PANTHER" id="PTHR46566:SF2">
    <property type="entry name" value="ATP-DEPENDENT 6-PHOSPHOFRUCTOKINASE ISOZYME 2"/>
    <property type="match status" value="1"/>
</dbReference>
<accession>A0A7W4WCR8</accession>
<keyword evidence="9" id="KW-1185">Reference proteome</keyword>